<feature type="signal peptide" evidence="2">
    <location>
        <begin position="1"/>
        <end position="17"/>
    </location>
</feature>
<feature type="transmembrane region" description="Helical" evidence="1">
    <location>
        <begin position="58"/>
        <end position="78"/>
    </location>
</feature>
<protein>
    <recommendedName>
        <fullName evidence="5">Ammonium transporter AmtB-like domain-containing protein</fullName>
    </recommendedName>
</protein>
<reference evidence="3 4" key="1">
    <citation type="submission" date="2019-08" db="EMBL/GenBank/DDBJ databases">
        <authorList>
            <person name="Liang Q."/>
        </authorList>
    </citation>
    <scope>NUCLEOTIDE SEQUENCE [LARGE SCALE GENOMIC DNA]</scope>
    <source>
        <strain evidence="3 4">V1718</strain>
    </source>
</reference>
<feature type="transmembrane region" description="Helical" evidence="1">
    <location>
        <begin position="90"/>
        <end position="113"/>
    </location>
</feature>
<gene>
    <name evidence="3" type="ORF">FRD01_18230</name>
</gene>
<keyword evidence="1" id="KW-0812">Transmembrane</keyword>
<sequence>MFIALIASLTFSLDASAACDDELGYHQFKYTTAVVGGTTLVGGALTAALFANPSGENLIMGVGVGAATVSVGGALMLVGPSLAAENCGLAPNFAGTLTGSMAGFAVSVMAMRVMWSTWEDGPQALMIPLSFAGAFSGSVAGGIIGYDLVSDVEVAVGPSGVSAKLVW</sequence>
<dbReference type="EMBL" id="CP042467">
    <property type="protein sequence ID" value="QED29143.1"/>
    <property type="molecule type" value="Genomic_DNA"/>
</dbReference>
<dbReference type="RefSeq" id="WP_146962243.1">
    <property type="nucleotide sequence ID" value="NZ_CP042467.1"/>
</dbReference>
<accession>A0A5B8XYU2</accession>
<dbReference type="Proteomes" id="UP000321595">
    <property type="component" value="Chromosome"/>
</dbReference>
<feature type="chain" id="PRO_5022880944" description="Ammonium transporter AmtB-like domain-containing protein" evidence="2">
    <location>
        <begin position="18"/>
        <end position="167"/>
    </location>
</feature>
<keyword evidence="1" id="KW-0472">Membrane</keyword>
<organism evidence="3 4">
    <name type="scientific">Microvenator marinus</name>
    <dbReference type="NCBI Taxonomy" id="2600177"/>
    <lineage>
        <taxon>Bacteria</taxon>
        <taxon>Deltaproteobacteria</taxon>
        <taxon>Bradymonadales</taxon>
        <taxon>Microvenatoraceae</taxon>
        <taxon>Microvenator</taxon>
    </lineage>
</organism>
<dbReference type="AlphaFoldDB" id="A0A5B8XYU2"/>
<proteinExistence type="predicted"/>
<evidence type="ECO:0000313" key="3">
    <source>
        <dbReference type="EMBL" id="QED29143.1"/>
    </source>
</evidence>
<keyword evidence="1" id="KW-1133">Transmembrane helix</keyword>
<keyword evidence="2" id="KW-0732">Signal</keyword>
<dbReference type="KEGG" id="bbae:FRD01_18230"/>
<name>A0A5B8XYU2_9DELT</name>
<evidence type="ECO:0000313" key="4">
    <source>
        <dbReference type="Proteomes" id="UP000321595"/>
    </source>
</evidence>
<evidence type="ECO:0000256" key="1">
    <source>
        <dbReference type="SAM" id="Phobius"/>
    </source>
</evidence>
<evidence type="ECO:0000256" key="2">
    <source>
        <dbReference type="SAM" id="SignalP"/>
    </source>
</evidence>
<feature type="transmembrane region" description="Helical" evidence="1">
    <location>
        <begin position="33"/>
        <end position="51"/>
    </location>
</feature>
<evidence type="ECO:0008006" key="5">
    <source>
        <dbReference type="Google" id="ProtNLM"/>
    </source>
</evidence>
<feature type="transmembrane region" description="Helical" evidence="1">
    <location>
        <begin position="125"/>
        <end position="146"/>
    </location>
</feature>
<keyword evidence="4" id="KW-1185">Reference proteome</keyword>